<keyword evidence="6" id="KW-1185">Reference proteome</keyword>
<dbReference type="OrthoDB" id="3211287at2"/>
<dbReference type="Proteomes" id="UP000295371">
    <property type="component" value="Unassembled WGS sequence"/>
</dbReference>
<dbReference type="Gene3D" id="3.30.70.1880">
    <property type="entry name" value="Protein of unknown function DUF881"/>
    <property type="match status" value="1"/>
</dbReference>
<keyword evidence="2" id="KW-0175">Coiled coil</keyword>
<comment type="similarity">
    <text evidence="1">Belongs to the UPF0749 family.</text>
</comment>
<feature type="transmembrane region" description="Helical" evidence="4">
    <location>
        <begin position="57"/>
        <end position="76"/>
    </location>
</feature>
<name>A0A4R7JA96_9ACTN</name>
<organism evidence="5 6">
    <name type="scientific">Naumannella halotolerans</name>
    <dbReference type="NCBI Taxonomy" id="993414"/>
    <lineage>
        <taxon>Bacteria</taxon>
        <taxon>Bacillati</taxon>
        <taxon>Actinomycetota</taxon>
        <taxon>Actinomycetes</taxon>
        <taxon>Propionibacteriales</taxon>
        <taxon>Propionibacteriaceae</taxon>
        <taxon>Naumannella</taxon>
    </lineage>
</organism>
<dbReference type="GO" id="GO:0005886">
    <property type="term" value="C:plasma membrane"/>
    <property type="evidence" value="ECO:0007669"/>
    <property type="project" value="TreeGrafter"/>
</dbReference>
<accession>A0A4R7JA96</accession>
<feature type="coiled-coil region" evidence="2">
    <location>
        <begin position="97"/>
        <end position="124"/>
    </location>
</feature>
<evidence type="ECO:0000256" key="3">
    <source>
        <dbReference type="SAM" id="MobiDB-lite"/>
    </source>
</evidence>
<feature type="region of interest" description="Disordered" evidence="3">
    <location>
        <begin position="1"/>
        <end position="41"/>
    </location>
</feature>
<evidence type="ECO:0000256" key="1">
    <source>
        <dbReference type="ARBA" id="ARBA00009108"/>
    </source>
</evidence>
<dbReference type="AlphaFoldDB" id="A0A4R7JA96"/>
<dbReference type="PANTHER" id="PTHR37313:SF2">
    <property type="entry name" value="UPF0749 PROTEIN YLXX"/>
    <property type="match status" value="1"/>
</dbReference>
<comment type="caution">
    <text evidence="5">The sequence shown here is derived from an EMBL/GenBank/DDBJ whole genome shotgun (WGS) entry which is preliminary data.</text>
</comment>
<reference evidence="5 6" key="1">
    <citation type="submission" date="2019-03" db="EMBL/GenBank/DDBJ databases">
        <title>Genomic Encyclopedia of Archaeal and Bacterial Type Strains, Phase II (KMG-II): from individual species to whole genera.</title>
        <authorList>
            <person name="Goeker M."/>
        </authorList>
    </citation>
    <scope>NUCLEOTIDE SEQUENCE [LARGE SCALE GENOMIC DNA]</scope>
    <source>
        <strain evidence="5 6">DSM 24323</strain>
    </source>
</reference>
<keyword evidence="4" id="KW-0472">Membrane</keyword>
<dbReference type="InterPro" id="IPR010273">
    <property type="entry name" value="DUF881"/>
</dbReference>
<dbReference type="RefSeq" id="WP_133753849.1">
    <property type="nucleotide sequence ID" value="NZ_SOAW01000001.1"/>
</dbReference>
<keyword evidence="4" id="KW-0812">Transmembrane</keyword>
<dbReference type="PANTHER" id="PTHR37313">
    <property type="entry name" value="UPF0749 PROTEIN RV1825"/>
    <property type="match status" value="1"/>
</dbReference>
<keyword evidence="4" id="KW-1133">Transmembrane helix</keyword>
<dbReference type="EMBL" id="SOAW01000001">
    <property type="protein sequence ID" value="TDT33309.1"/>
    <property type="molecule type" value="Genomic_DNA"/>
</dbReference>
<protein>
    <submittedName>
        <fullName evidence="5">Uncharacterized protein YlxW (UPF0749 family)</fullName>
    </submittedName>
</protein>
<sequence>MPERSARPEPEDDPAASESVGSGGSEARAEEQGSTAIPARRALPATRRRGFFSFSRGQVIVGLVLCLVAVAVTMQVRAQSTDDTYATARRADLVQILDGLNAESRRLDDEISNLENTRDELRSGVDSERIAREEAMRREEDLSILAGTRSAVGPGVRIVIEDPNVGLTDVIMIDTIQELRDSGAEAIEINDAVRVVASTWVSRSEDGLIIDGVAITAPYAIDAIGDANALAEATRFPGGLVSEVENERIGGEVRVDQPTRITVTSLHTVRENQYARPAR</sequence>
<feature type="compositionally biased region" description="Low complexity" evidence="3">
    <location>
        <begin position="32"/>
        <end position="41"/>
    </location>
</feature>
<dbReference type="Pfam" id="PF05949">
    <property type="entry name" value="DUF881"/>
    <property type="match status" value="1"/>
</dbReference>
<evidence type="ECO:0000256" key="4">
    <source>
        <dbReference type="SAM" id="Phobius"/>
    </source>
</evidence>
<evidence type="ECO:0000256" key="2">
    <source>
        <dbReference type="SAM" id="Coils"/>
    </source>
</evidence>
<evidence type="ECO:0000313" key="5">
    <source>
        <dbReference type="EMBL" id="TDT33309.1"/>
    </source>
</evidence>
<gene>
    <name evidence="5" type="ORF">CLV29_0920</name>
</gene>
<evidence type="ECO:0000313" key="6">
    <source>
        <dbReference type="Proteomes" id="UP000295371"/>
    </source>
</evidence>
<proteinExistence type="inferred from homology"/>